<organism evidence="2 3">
    <name type="scientific">Novipirellula galeiformis</name>
    <dbReference type="NCBI Taxonomy" id="2528004"/>
    <lineage>
        <taxon>Bacteria</taxon>
        <taxon>Pseudomonadati</taxon>
        <taxon>Planctomycetota</taxon>
        <taxon>Planctomycetia</taxon>
        <taxon>Pirellulales</taxon>
        <taxon>Pirellulaceae</taxon>
        <taxon>Novipirellula</taxon>
    </lineage>
</organism>
<dbReference type="EMBL" id="SJPT01000003">
    <property type="protein sequence ID" value="TWU24279.1"/>
    <property type="molecule type" value="Genomic_DNA"/>
</dbReference>
<sequence length="63" mass="7088">MRVMQRSRQQKAFSQAANSRVSQPDTPMRVIANKSFVTLGNNVAVTQEIGSFQNKDGTFGRYH</sequence>
<keyword evidence="3" id="KW-1185">Reference proteome</keyword>
<evidence type="ECO:0000313" key="3">
    <source>
        <dbReference type="Proteomes" id="UP000316304"/>
    </source>
</evidence>
<proteinExistence type="predicted"/>
<evidence type="ECO:0000256" key="1">
    <source>
        <dbReference type="SAM" id="MobiDB-lite"/>
    </source>
</evidence>
<comment type="caution">
    <text evidence="2">The sequence shown here is derived from an EMBL/GenBank/DDBJ whole genome shotgun (WGS) entry which is preliminary data.</text>
</comment>
<protein>
    <submittedName>
        <fullName evidence="2">Uncharacterized protein</fullName>
    </submittedName>
</protein>
<reference evidence="2 3" key="1">
    <citation type="submission" date="2019-02" db="EMBL/GenBank/DDBJ databases">
        <title>Deep-cultivation of Planctomycetes and their phenomic and genomic characterization uncovers novel biology.</title>
        <authorList>
            <person name="Wiegand S."/>
            <person name="Jogler M."/>
            <person name="Boedeker C."/>
            <person name="Pinto D."/>
            <person name="Vollmers J."/>
            <person name="Rivas-Marin E."/>
            <person name="Kohn T."/>
            <person name="Peeters S.H."/>
            <person name="Heuer A."/>
            <person name="Rast P."/>
            <person name="Oberbeckmann S."/>
            <person name="Bunk B."/>
            <person name="Jeske O."/>
            <person name="Meyerdierks A."/>
            <person name="Storesund J.E."/>
            <person name="Kallscheuer N."/>
            <person name="Luecker S."/>
            <person name="Lage O.M."/>
            <person name="Pohl T."/>
            <person name="Merkel B.J."/>
            <person name="Hornburger P."/>
            <person name="Mueller R.-W."/>
            <person name="Bruemmer F."/>
            <person name="Labrenz M."/>
            <person name="Spormann A.M."/>
            <person name="Op Den Camp H."/>
            <person name="Overmann J."/>
            <person name="Amann R."/>
            <person name="Jetten M.S.M."/>
            <person name="Mascher T."/>
            <person name="Medema M.H."/>
            <person name="Devos D.P."/>
            <person name="Kaster A.-K."/>
            <person name="Ovreas L."/>
            <person name="Rohde M."/>
            <person name="Galperin M.Y."/>
            <person name="Jogler C."/>
        </authorList>
    </citation>
    <scope>NUCLEOTIDE SEQUENCE [LARGE SCALE GENOMIC DNA]</scope>
    <source>
        <strain evidence="2 3">Pla52o</strain>
    </source>
</reference>
<feature type="region of interest" description="Disordered" evidence="1">
    <location>
        <begin position="1"/>
        <end position="26"/>
    </location>
</feature>
<name>A0A5C6CNE2_9BACT</name>
<dbReference type="AlphaFoldDB" id="A0A5C6CNE2"/>
<evidence type="ECO:0000313" key="2">
    <source>
        <dbReference type="EMBL" id="TWU24279.1"/>
    </source>
</evidence>
<gene>
    <name evidence="2" type="ORF">Pla52o_22060</name>
</gene>
<accession>A0A5C6CNE2</accession>
<dbReference type="Proteomes" id="UP000316304">
    <property type="component" value="Unassembled WGS sequence"/>
</dbReference>
<feature type="compositionally biased region" description="Polar residues" evidence="1">
    <location>
        <begin position="1"/>
        <end position="25"/>
    </location>
</feature>